<sequence>MEDKDFDDYCKIFIKKDSTIAVMDMVSALTGGSFERRTMDLPHMVIDVLSNPDKGLQEDFVAWPVIIEVEKPGATRWDDYLEGVRAMLIYFWESETPAVAACDFEDELPWNGGISRIAK</sequence>
<evidence type="ECO:0000313" key="2">
    <source>
        <dbReference type="Proteomes" id="UP001501447"/>
    </source>
</evidence>
<keyword evidence="2" id="KW-1185">Reference proteome</keyword>
<proteinExistence type="predicted"/>
<dbReference type="Proteomes" id="UP001501447">
    <property type="component" value="Unassembled WGS sequence"/>
</dbReference>
<reference evidence="1 2" key="1">
    <citation type="journal article" date="2019" name="Int. J. Syst. Evol. Microbiol.">
        <title>The Global Catalogue of Microorganisms (GCM) 10K type strain sequencing project: providing services to taxonomists for standard genome sequencing and annotation.</title>
        <authorList>
            <consortium name="The Broad Institute Genomics Platform"/>
            <consortium name="The Broad Institute Genome Sequencing Center for Infectious Disease"/>
            <person name="Wu L."/>
            <person name="Ma J."/>
        </authorList>
    </citation>
    <scope>NUCLEOTIDE SEQUENCE [LARGE SCALE GENOMIC DNA]</scope>
    <source>
        <strain evidence="1 2">JCM 16373</strain>
    </source>
</reference>
<name>A0ABN3QWL8_9ACTN</name>
<comment type="caution">
    <text evidence="1">The sequence shown here is derived from an EMBL/GenBank/DDBJ whole genome shotgun (WGS) entry which is preliminary data.</text>
</comment>
<dbReference type="EMBL" id="BAAARJ010000029">
    <property type="protein sequence ID" value="GAA2637117.1"/>
    <property type="molecule type" value="Genomic_DNA"/>
</dbReference>
<evidence type="ECO:0000313" key="1">
    <source>
        <dbReference type="EMBL" id="GAA2637117.1"/>
    </source>
</evidence>
<accession>A0ABN3QWL8</accession>
<dbReference type="RefSeq" id="WP_344570411.1">
    <property type="nucleotide sequence ID" value="NZ_BAAARJ010000029.1"/>
</dbReference>
<organism evidence="1 2">
    <name type="scientific">Streptomyces axinellae</name>
    <dbReference type="NCBI Taxonomy" id="552788"/>
    <lineage>
        <taxon>Bacteria</taxon>
        <taxon>Bacillati</taxon>
        <taxon>Actinomycetota</taxon>
        <taxon>Actinomycetes</taxon>
        <taxon>Kitasatosporales</taxon>
        <taxon>Streptomycetaceae</taxon>
        <taxon>Streptomyces</taxon>
    </lineage>
</organism>
<protein>
    <submittedName>
        <fullName evidence="1">Uncharacterized protein</fullName>
    </submittedName>
</protein>
<gene>
    <name evidence="1" type="ORF">GCM10009863_62200</name>
</gene>